<evidence type="ECO:0000256" key="4">
    <source>
        <dbReference type="ARBA" id="ARBA00023136"/>
    </source>
</evidence>
<gene>
    <name evidence="7" type="ORF">ABEG18_05260</name>
</gene>
<organism evidence="7">
    <name type="scientific">Alsobacter sp. KACC 23698</name>
    <dbReference type="NCBI Taxonomy" id="3149229"/>
    <lineage>
        <taxon>Bacteria</taxon>
        <taxon>Pseudomonadati</taxon>
        <taxon>Pseudomonadota</taxon>
        <taxon>Alphaproteobacteria</taxon>
        <taxon>Hyphomicrobiales</taxon>
        <taxon>Alsobacteraceae</taxon>
        <taxon>Alsobacter</taxon>
    </lineage>
</organism>
<comment type="subcellular location">
    <subcellularLocation>
        <location evidence="1">Membrane</location>
        <topology evidence="1">Multi-pass membrane protein</topology>
    </subcellularLocation>
</comment>
<feature type="transmembrane region" description="Helical" evidence="5">
    <location>
        <begin position="378"/>
        <end position="396"/>
    </location>
</feature>
<evidence type="ECO:0000313" key="7">
    <source>
        <dbReference type="EMBL" id="XBO40190.1"/>
    </source>
</evidence>
<feature type="transmembrane region" description="Helical" evidence="5">
    <location>
        <begin position="132"/>
        <end position="151"/>
    </location>
</feature>
<protein>
    <submittedName>
        <fullName evidence="7">O-antigen ligase family protein</fullName>
    </submittedName>
</protein>
<dbReference type="GO" id="GO:0016874">
    <property type="term" value="F:ligase activity"/>
    <property type="evidence" value="ECO:0007669"/>
    <property type="project" value="UniProtKB-KW"/>
</dbReference>
<dbReference type="EMBL" id="CP157484">
    <property type="protein sequence ID" value="XBO40190.1"/>
    <property type="molecule type" value="Genomic_DNA"/>
</dbReference>
<keyword evidence="7" id="KW-0436">Ligase</keyword>
<feature type="domain" description="O-antigen ligase-related" evidence="6">
    <location>
        <begin position="292"/>
        <end position="429"/>
    </location>
</feature>
<evidence type="ECO:0000259" key="6">
    <source>
        <dbReference type="Pfam" id="PF04932"/>
    </source>
</evidence>
<proteinExistence type="predicted"/>
<feature type="transmembrane region" description="Helical" evidence="5">
    <location>
        <begin position="171"/>
        <end position="199"/>
    </location>
</feature>
<dbReference type="PANTHER" id="PTHR37422:SF13">
    <property type="entry name" value="LIPOPOLYSACCHARIDE BIOSYNTHESIS PROTEIN PA4999-RELATED"/>
    <property type="match status" value="1"/>
</dbReference>
<keyword evidence="3 5" id="KW-1133">Transmembrane helix</keyword>
<feature type="transmembrane region" description="Helical" evidence="5">
    <location>
        <begin position="46"/>
        <end position="66"/>
    </location>
</feature>
<evidence type="ECO:0000256" key="3">
    <source>
        <dbReference type="ARBA" id="ARBA00022989"/>
    </source>
</evidence>
<feature type="transmembrane region" description="Helical" evidence="5">
    <location>
        <begin position="416"/>
        <end position="435"/>
    </location>
</feature>
<sequence length="508" mass="53231">MTTARQRVLAVRAAIAARSAERRGTGPASAAAPTAPTGSWLPPLSAGPMALACAALAALYVALAAAAFMDDDYVSLVLILAIPFAPVALLAGQRALMGVAPYSTMLAIGIVLIESASWRTREYADKSIDLQVALKLGGIALLLALSAPTVFRSFRTGLATPWSLWLGWLGFTIMTCVYAVAPAYAAVAAVSITGGYLYLWSIGEEQGETTVVKMMILACFVLCAASVVVYFAVPSLGRMSDWVNNVFVPTSRLQGVFGSANAAGSAGAVGLMLSFLVLERGKRGLLFWAAVGSFAFCLVLSNNRMALAAAGLAFGYVFIQKGDKPLKIALLLVGAGVAAVAGYLWGEQLLDLVSRSGSAEEVLTGTGRTRIWEVVISLWLEHPLLGLGFTSSGQILPKNEMLFVAAAHAHNVFLETLFSGGLVGLGLFMAALIASIRRAARAGAHAKVAYLLFFMLYGMTEPIVNGLVGFPSMSFALACILPVLQDRRTRPNPLGLAPLAGRSPEPAA</sequence>
<feature type="transmembrane region" description="Helical" evidence="5">
    <location>
        <begin position="211"/>
        <end position="233"/>
    </location>
</feature>
<name>A0AAU7JJ49_9HYPH</name>
<evidence type="ECO:0000256" key="1">
    <source>
        <dbReference type="ARBA" id="ARBA00004141"/>
    </source>
</evidence>
<feature type="transmembrane region" description="Helical" evidence="5">
    <location>
        <begin position="285"/>
        <end position="316"/>
    </location>
</feature>
<feature type="transmembrane region" description="Helical" evidence="5">
    <location>
        <begin position="99"/>
        <end position="120"/>
    </location>
</feature>
<keyword evidence="2 5" id="KW-0812">Transmembrane</keyword>
<dbReference type="InterPro" id="IPR007016">
    <property type="entry name" value="O-antigen_ligase-rel_domated"/>
</dbReference>
<feature type="transmembrane region" description="Helical" evidence="5">
    <location>
        <begin position="442"/>
        <end position="460"/>
    </location>
</feature>
<dbReference type="GO" id="GO:0016020">
    <property type="term" value="C:membrane"/>
    <property type="evidence" value="ECO:0007669"/>
    <property type="project" value="UniProtKB-SubCell"/>
</dbReference>
<dbReference type="AlphaFoldDB" id="A0AAU7JJ49"/>
<accession>A0AAU7JJ49</accession>
<keyword evidence="4 5" id="KW-0472">Membrane</keyword>
<dbReference type="Pfam" id="PF04932">
    <property type="entry name" value="Wzy_C"/>
    <property type="match status" value="1"/>
</dbReference>
<dbReference type="InterPro" id="IPR051533">
    <property type="entry name" value="WaaL-like"/>
</dbReference>
<feature type="transmembrane region" description="Helical" evidence="5">
    <location>
        <begin position="253"/>
        <end position="278"/>
    </location>
</feature>
<feature type="transmembrane region" description="Helical" evidence="5">
    <location>
        <begin position="73"/>
        <end position="93"/>
    </location>
</feature>
<feature type="transmembrane region" description="Helical" evidence="5">
    <location>
        <begin position="328"/>
        <end position="346"/>
    </location>
</feature>
<evidence type="ECO:0000256" key="2">
    <source>
        <dbReference type="ARBA" id="ARBA00022692"/>
    </source>
</evidence>
<evidence type="ECO:0000256" key="5">
    <source>
        <dbReference type="SAM" id="Phobius"/>
    </source>
</evidence>
<reference evidence="7" key="1">
    <citation type="submission" date="2024-05" db="EMBL/GenBank/DDBJ databases">
        <authorList>
            <person name="Kim S."/>
            <person name="Heo J."/>
            <person name="Choi H."/>
            <person name="Choi Y."/>
            <person name="Kwon S.-W."/>
            <person name="Kim Y."/>
        </authorList>
    </citation>
    <scope>NUCLEOTIDE SEQUENCE</scope>
    <source>
        <strain evidence="7">KACC 23698</strain>
    </source>
</reference>
<dbReference type="RefSeq" id="WP_406857045.1">
    <property type="nucleotide sequence ID" value="NZ_CP157484.1"/>
</dbReference>
<dbReference type="PANTHER" id="PTHR37422">
    <property type="entry name" value="TEICHURONIC ACID BIOSYNTHESIS PROTEIN TUAE"/>
    <property type="match status" value="1"/>
</dbReference>